<evidence type="ECO:0008006" key="2">
    <source>
        <dbReference type="Google" id="ProtNLM"/>
    </source>
</evidence>
<dbReference type="EMBL" id="MN739513">
    <property type="protein sequence ID" value="QHT09606.1"/>
    <property type="molecule type" value="Genomic_DNA"/>
</dbReference>
<accession>A0A6C0CXP5</accession>
<organism evidence="1">
    <name type="scientific">viral metagenome</name>
    <dbReference type="NCBI Taxonomy" id="1070528"/>
    <lineage>
        <taxon>unclassified sequences</taxon>
        <taxon>metagenomes</taxon>
        <taxon>organismal metagenomes</taxon>
    </lineage>
</organism>
<dbReference type="Gene3D" id="3.40.50.2000">
    <property type="entry name" value="Glycogen Phosphorylase B"/>
    <property type="match status" value="1"/>
</dbReference>
<dbReference type="SUPFAM" id="SSF53756">
    <property type="entry name" value="UDP-Glycosyltransferase/glycogen phosphorylase"/>
    <property type="match status" value="1"/>
</dbReference>
<dbReference type="AlphaFoldDB" id="A0A6C0CXP5"/>
<sequence>MLKIAFHTPQIDIRGSCTAIFDYAYYNEKILGNNSIIVLPYSSIDESKNDLIAIRKFQKYFYVYFYKNYSELDSILSNCNIFYQIHYGKRENSYLSRLKNVIHCVFDLSEPHGDVYASVSDVLGNKFGINLYVPHMVGLPPSETGENLRNELGISESATVFGYHGGSDAFNIDFVKDIIKKVIRENKDLYFIFVNTPRFDHHSNIFFLEKLTINEDKNKFICSCDAMIHAQKLGETFGLSIAEFSVNNKPIITYGGWTWNTNHKNILGDKAIYYTENNLYDILTNFDKNIYINTDLNCYKEFSPDNVMKKFKEVFID</sequence>
<proteinExistence type="predicted"/>
<protein>
    <recommendedName>
        <fullName evidence="2">Glycosyltransferase</fullName>
    </recommendedName>
</protein>
<reference evidence="1" key="1">
    <citation type="journal article" date="2020" name="Nature">
        <title>Giant virus diversity and host interactions through global metagenomics.</title>
        <authorList>
            <person name="Schulz F."/>
            <person name="Roux S."/>
            <person name="Paez-Espino D."/>
            <person name="Jungbluth S."/>
            <person name="Walsh D.A."/>
            <person name="Denef V.J."/>
            <person name="McMahon K.D."/>
            <person name="Konstantinidis K.T."/>
            <person name="Eloe-Fadrosh E.A."/>
            <person name="Kyrpides N.C."/>
            <person name="Woyke T."/>
        </authorList>
    </citation>
    <scope>NUCLEOTIDE SEQUENCE</scope>
    <source>
        <strain evidence="1">GVMAG-M-3300023174-102</strain>
    </source>
</reference>
<evidence type="ECO:0000313" key="1">
    <source>
        <dbReference type="EMBL" id="QHT09606.1"/>
    </source>
</evidence>
<name>A0A6C0CXP5_9ZZZZ</name>